<evidence type="ECO:0000256" key="1">
    <source>
        <dbReference type="SAM" id="MobiDB-lite"/>
    </source>
</evidence>
<feature type="region of interest" description="Disordered" evidence="1">
    <location>
        <begin position="158"/>
        <end position="177"/>
    </location>
</feature>
<feature type="signal peptide" evidence="2">
    <location>
        <begin position="1"/>
        <end position="20"/>
    </location>
</feature>
<evidence type="ECO:0000256" key="2">
    <source>
        <dbReference type="SAM" id="SignalP"/>
    </source>
</evidence>
<keyword evidence="4" id="KW-1185">Reference proteome</keyword>
<proteinExistence type="predicted"/>
<dbReference type="EMBL" id="JASNWA010000009">
    <property type="protein sequence ID" value="KAK3170163.1"/>
    <property type="molecule type" value="Genomic_DNA"/>
</dbReference>
<feature type="chain" id="PRO_5042250251" evidence="2">
    <location>
        <begin position="21"/>
        <end position="962"/>
    </location>
</feature>
<dbReference type="PANTHER" id="PTHR45733:SF8">
    <property type="entry name" value="FORMIN-J"/>
    <property type="match status" value="1"/>
</dbReference>
<feature type="compositionally biased region" description="Low complexity" evidence="1">
    <location>
        <begin position="277"/>
        <end position="294"/>
    </location>
</feature>
<feature type="compositionally biased region" description="Pro residues" evidence="1">
    <location>
        <begin position="541"/>
        <end position="563"/>
    </location>
</feature>
<dbReference type="InterPro" id="IPR051144">
    <property type="entry name" value="Formin_homology_domain"/>
</dbReference>
<name>A0AAD9Z3S5_9LECA</name>
<feature type="region of interest" description="Disordered" evidence="1">
    <location>
        <begin position="909"/>
        <end position="962"/>
    </location>
</feature>
<protein>
    <submittedName>
        <fullName evidence="3">Uncharacterized protein</fullName>
    </submittedName>
</protein>
<comment type="caution">
    <text evidence="3">The sequence shown here is derived from an EMBL/GenBank/DDBJ whole genome shotgun (WGS) entry which is preliminary data.</text>
</comment>
<keyword evidence="2" id="KW-0732">Signal</keyword>
<feature type="region of interest" description="Disordered" evidence="1">
    <location>
        <begin position="261"/>
        <end position="295"/>
    </location>
</feature>
<feature type="region of interest" description="Disordered" evidence="1">
    <location>
        <begin position="129"/>
        <end position="151"/>
    </location>
</feature>
<reference evidence="3" key="1">
    <citation type="submission" date="2022-11" db="EMBL/GenBank/DDBJ databases">
        <title>Chromosomal genome sequence assembly and mating type (MAT) locus characterization of the leprose asexual lichenized fungus Lepraria neglecta (Nyl.) Erichsen.</title>
        <authorList>
            <person name="Allen J.L."/>
            <person name="Pfeffer B."/>
        </authorList>
    </citation>
    <scope>NUCLEOTIDE SEQUENCE</scope>
    <source>
        <strain evidence="3">Allen 5258</strain>
    </source>
</reference>
<organism evidence="3 4">
    <name type="scientific">Lepraria neglecta</name>
    <dbReference type="NCBI Taxonomy" id="209136"/>
    <lineage>
        <taxon>Eukaryota</taxon>
        <taxon>Fungi</taxon>
        <taxon>Dikarya</taxon>
        <taxon>Ascomycota</taxon>
        <taxon>Pezizomycotina</taxon>
        <taxon>Lecanoromycetes</taxon>
        <taxon>OSLEUM clade</taxon>
        <taxon>Lecanoromycetidae</taxon>
        <taxon>Lecanorales</taxon>
        <taxon>Lecanorineae</taxon>
        <taxon>Stereocaulaceae</taxon>
        <taxon>Lepraria</taxon>
    </lineage>
</organism>
<dbReference type="PANTHER" id="PTHR45733">
    <property type="entry name" value="FORMIN-J"/>
    <property type="match status" value="1"/>
</dbReference>
<sequence>MASLQELLWILAVAADVIHGYSGQLGPRQQAISSNGVPINASFTNGSFPTASMATGSHVSGIVISSSATPSGSSISGSSSSVSSNIDSSTAISINTNTASSTNIPSTSLTLLSSNGPSIITPTITSASTNGTVIIGNPPTSTASTGTGTIPIGTTSSISSASVSSSNNPSSSTAPTGTITSVASLSTISIVSLSTQSTSIAGVTSNTEITTDNNGHHTVVPFLWGCWFCGGGGLLLWGVGPLPGIYPPPVPPPFPSWPVITIGNDNMPTPEPSKNEPTNTSPSKTDTSPSKTATVTSPSSFCTGSTITDYWVSCASAASGTTSSCSTYSSSLASGCSLTPITTTTVSSCTAPASVDSGNLLPGETAGAEYDFVDPRVSEANPQWTYTVAVLASTGVVAPTGPGPTSGSITTTNTIAVAPSTLLSITSQPATTIGSPLCVPFQDPDNGVTGYCDCSSGSFITTTPFRTSTNDLCGYTTLSILPPTITVPPTTTNNNPFPFTTTDTAGDVIACASSSLSYLAVADGLTYTLCDGSSSTVSTAPPKPSSTSPPPPAPPPPPPPPPSADCAFWDMGWGWNFEVYNINGWSTDGGKGLHHQEDGCGTLTGWSWASPASGGQAYFNLDFFIKSGCVERAIASAGGPKISCKSQGLGKRAVDIKPRADAATPSAKPPDFNKETVANAYNPPNVDITTISHTYKPETWDHTTRSLERSELHERNLLLNKRGCIPSKQVAPSPDGGSPPPAAPQLICNPIIPGVDECNAQIVAYGNVGRKTSLFYTGWGTNGAPSVGGTMARKYATKYLCGMDTVSWSGLCDGEWRFVVQKAIVAPFMLPGMSSDEIFALNAKADPFLKNLSQAFAETSKGDVYVFIPQGQLPGNQWNMDSAWGGWEYPALTANQNVQRILRVDLDVTDPNNPKGTPQVIFDRGKGDGTANYKPKGMRGPSLPADLPADQVPANWDQTNSL</sequence>
<dbReference type="AlphaFoldDB" id="A0AAD9Z3S5"/>
<evidence type="ECO:0000313" key="3">
    <source>
        <dbReference type="EMBL" id="KAK3170163.1"/>
    </source>
</evidence>
<feature type="region of interest" description="Disordered" evidence="1">
    <location>
        <begin position="538"/>
        <end position="565"/>
    </location>
</feature>
<dbReference type="Proteomes" id="UP001276659">
    <property type="component" value="Unassembled WGS sequence"/>
</dbReference>
<evidence type="ECO:0000313" key="4">
    <source>
        <dbReference type="Proteomes" id="UP001276659"/>
    </source>
</evidence>
<gene>
    <name evidence="3" type="ORF">OEA41_009549</name>
</gene>
<accession>A0AAD9Z3S5</accession>